<dbReference type="PROSITE" id="PS51450">
    <property type="entry name" value="LRR"/>
    <property type="match status" value="3"/>
</dbReference>
<comment type="caution">
    <text evidence="3">The sequence shown here is derived from an EMBL/GenBank/DDBJ whole genome shotgun (WGS) entry which is preliminary data.</text>
</comment>
<dbReference type="Pfam" id="PF12799">
    <property type="entry name" value="LRR_4"/>
    <property type="match status" value="1"/>
</dbReference>
<gene>
    <name evidence="3" type="ORF">RNJ44_02582</name>
</gene>
<evidence type="ECO:0000256" key="1">
    <source>
        <dbReference type="ARBA" id="ARBA00022614"/>
    </source>
</evidence>
<sequence>MVQCLDRSNVPVSIFRNHLIQDKKFKTHNSSTVNLTASKSSTTSKFYSKLDDDRPEYSSDALDIDFAWTSTAEPVSDILVNSTRKPTTKGLQIFGKERKYTRRLDVSSRNLRTLNLFDHHDLEYLNCKNNHIKTLSILETCIHLTTINLSKNQIEALIPLNDIPMRKLDLSFNSIEGVVDFATLVNTADTDVGWASLEHLDLTGNKIRAIRNLNCLVNLRSLILDQNFIEELEDISFMTNLQEISLRENKLRSRFDIRRLPMQSLRILRIDACKGLKKWHVRPAHMEVLEIIDGIETDLPRFDLFPINLKFLKLAWISGLDKLPLNLCDIIPGLEELILTDNDLDDLRNILQAIPTTNLKRIDLAGNPLTKHLSPCATEKYKYAFHIACRKITDIRLQE</sequence>
<evidence type="ECO:0000313" key="4">
    <source>
        <dbReference type="Proteomes" id="UP001623330"/>
    </source>
</evidence>
<name>A0ABR4NMA6_9SACH</name>
<dbReference type="PANTHER" id="PTHR47566">
    <property type="match status" value="1"/>
</dbReference>
<evidence type="ECO:0000256" key="2">
    <source>
        <dbReference type="ARBA" id="ARBA00022737"/>
    </source>
</evidence>
<dbReference type="InterPro" id="IPR025875">
    <property type="entry name" value="Leu-rich_rpt_4"/>
</dbReference>
<proteinExistence type="predicted"/>
<dbReference type="InterPro" id="IPR032675">
    <property type="entry name" value="LRR_dom_sf"/>
</dbReference>
<dbReference type="SMART" id="SM00365">
    <property type="entry name" value="LRR_SD22"/>
    <property type="match status" value="4"/>
</dbReference>
<dbReference type="SUPFAM" id="SSF52058">
    <property type="entry name" value="L domain-like"/>
    <property type="match status" value="1"/>
</dbReference>
<protein>
    <submittedName>
        <fullName evidence="3">Protein NUD1</fullName>
    </submittedName>
</protein>
<evidence type="ECO:0000313" key="3">
    <source>
        <dbReference type="EMBL" id="KAL3228637.1"/>
    </source>
</evidence>
<dbReference type="Proteomes" id="UP001623330">
    <property type="component" value="Unassembled WGS sequence"/>
</dbReference>
<keyword evidence="1" id="KW-0433">Leucine-rich repeat</keyword>
<keyword evidence="4" id="KW-1185">Reference proteome</keyword>
<dbReference type="PANTHER" id="PTHR47566:SF1">
    <property type="entry name" value="PROTEIN NUD1"/>
    <property type="match status" value="1"/>
</dbReference>
<dbReference type="InterPro" id="IPR001611">
    <property type="entry name" value="Leu-rich_rpt"/>
</dbReference>
<accession>A0ABR4NMA6</accession>
<dbReference type="InterPro" id="IPR052574">
    <property type="entry name" value="CDIRP"/>
</dbReference>
<keyword evidence="2" id="KW-0677">Repeat</keyword>
<dbReference type="Pfam" id="PF13516">
    <property type="entry name" value="LRR_6"/>
    <property type="match status" value="1"/>
</dbReference>
<dbReference type="Gene3D" id="3.80.10.10">
    <property type="entry name" value="Ribonuclease Inhibitor"/>
    <property type="match status" value="1"/>
</dbReference>
<organism evidence="3 4">
    <name type="scientific">Nakaseomyces bracarensis</name>
    <dbReference type="NCBI Taxonomy" id="273131"/>
    <lineage>
        <taxon>Eukaryota</taxon>
        <taxon>Fungi</taxon>
        <taxon>Dikarya</taxon>
        <taxon>Ascomycota</taxon>
        <taxon>Saccharomycotina</taxon>
        <taxon>Saccharomycetes</taxon>
        <taxon>Saccharomycetales</taxon>
        <taxon>Saccharomycetaceae</taxon>
        <taxon>Nakaseomyces</taxon>
    </lineage>
</organism>
<reference evidence="3 4" key="1">
    <citation type="submission" date="2024-05" db="EMBL/GenBank/DDBJ databases">
        <title>Long read based assembly of the Candida bracarensis genome reveals expanded adhesin content.</title>
        <authorList>
            <person name="Marcet-Houben M."/>
            <person name="Ksiezopolska E."/>
            <person name="Gabaldon T."/>
        </authorList>
    </citation>
    <scope>NUCLEOTIDE SEQUENCE [LARGE SCALE GENOMIC DNA]</scope>
    <source>
        <strain evidence="3 4">CBM6</strain>
    </source>
</reference>
<dbReference type="EMBL" id="JBEVYD010000013">
    <property type="protein sequence ID" value="KAL3228637.1"/>
    <property type="molecule type" value="Genomic_DNA"/>
</dbReference>